<dbReference type="InterPro" id="IPR004360">
    <property type="entry name" value="Glyas_Fos-R_dOase_dom"/>
</dbReference>
<dbReference type="SUPFAM" id="SSF54593">
    <property type="entry name" value="Glyoxalase/Bleomycin resistance protein/Dihydroxybiphenyl dioxygenase"/>
    <property type="match status" value="1"/>
</dbReference>
<organism evidence="2 3">
    <name type="scientific">Candidatus Taylorbacteria bacterium RIFCSPLOWO2_01_FULL_44_26</name>
    <dbReference type="NCBI Taxonomy" id="1802318"/>
    <lineage>
        <taxon>Bacteria</taxon>
        <taxon>Candidatus Tayloriibacteriota</taxon>
    </lineage>
</organism>
<dbReference type="PANTHER" id="PTHR33990">
    <property type="entry name" value="PROTEIN YJDN-RELATED"/>
    <property type="match status" value="1"/>
</dbReference>
<evidence type="ECO:0000313" key="2">
    <source>
        <dbReference type="EMBL" id="OHA30685.1"/>
    </source>
</evidence>
<dbReference type="InterPro" id="IPR028973">
    <property type="entry name" value="PhnB-like"/>
</dbReference>
<evidence type="ECO:0000259" key="1">
    <source>
        <dbReference type="Pfam" id="PF00903"/>
    </source>
</evidence>
<reference evidence="2 3" key="1">
    <citation type="journal article" date="2016" name="Nat. Commun.">
        <title>Thousands of microbial genomes shed light on interconnected biogeochemical processes in an aquifer system.</title>
        <authorList>
            <person name="Anantharaman K."/>
            <person name="Brown C.T."/>
            <person name="Hug L.A."/>
            <person name="Sharon I."/>
            <person name="Castelle C.J."/>
            <person name="Probst A.J."/>
            <person name="Thomas B.C."/>
            <person name="Singh A."/>
            <person name="Wilkins M.J."/>
            <person name="Karaoz U."/>
            <person name="Brodie E.L."/>
            <person name="Williams K.H."/>
            <person name="Hubbard S.S."/>
            <person name="Banfield J.F."/>
        </authorList>
    </citation>
    <scope>NUCLEOTIDE SEQUENCE [LARGE SCALE GENOMIC DNA]</scope>
</reference>
<dbReference type="Pfam" id="PF00903">
    <property type="entry name" value="Glyoxalase"/>
    <property type="match status" value="1"/>
</dbReference>
<comment type="caution">
    <text evidence="2">The sequence shown here is derived from an EMBL/GenBank/DDBJ whole genome shotgun (WGS) entry which is preliminary data.</text>
</comment>
<protein>
    <recommendedName>
        <fullName evidence="1">Glyoxalase/fosfomycin resistance/dioxygenase domain-containing protein</fullName>
    </recommendedName>
</protein>
<dbReference type="InterPro" id="IPR029068">
    <property type="entry name" value="Glyas_Bleomycin-R_OHBP_Dase"/>
</dbReference>
<dbReference type="EMBL" id="MHRW01000012">
    <property type="protein sequence ID" value="OHA30685.1"/>
    <property type="molecule type" value="Genomic_DNA"/>
</dbReference>
<dbReference type="CDD" id="cd06588">
    <property type="entry name" value="PhnB_like"/>
    <property type="match status" value="1"/>
</dbReference>
<accession>A0A1G2N3E2</accession>
<dbReference type="AlphaFoldDB" id="A0A1G2N3E2"/>
<dbReference type="Proteomes" id="UP000176365">
    <property type="component" value="Unassembled WGS sequence"/>
</dbReference>
<feature type="domain" description="Glyoxalase/fosfomycin resistance/dioxygenase" evidence="1">
    <location>
        <begin position="10"/>
        <end position="131"/>
    </location>
</feature>
<dbReference type="PANTHER" id="PTHR33990:SF1">
    <property type="entry name" value="PROTEIN YJDN"/>
    <property type="match status" value="1"/>
</dbReference>
<dbReference type="Gene3D" id="3.10.180.10">
    <property type="entry name" value="2,3-Dihydroxybiphenyl 1,2-Dioxygenase, domain 1"/>
    <property type="match status" value="1"/>
</dbReference>
<gene>
    <name evidence="2" type="ORF">A3B11_01030</name>
</gene>
<evidence type="ECO:0000313" key="3">
    <source>
        <dbReference type="Proteomes" id="UP000176365"/>
    </source>
</evidence>
<name>A0A1G2N3E2_9BACT</name>
<proteinExistence type="predicted"/>
<sequence length="140" mass="15714">MAKLNPFLRFNDGKCREAMNFYKDCLGGELNFMTVAGSPVEKDMPVEKHSLIMHSTLVKGNSVIIGSDMMRDKAVIGDNVGVSLECESDEEIQSVFAKLKDGGEVFMAPEEMFWGGVFGMVTDRYGVEWMLNFQKKPMKK</sequence>